<dbReference type="PROSITE" id="PS50119">
    <property type="entry name" value="ZF_BBOX"/>
    <property type="match status" value="1"/>
</dbReference>
<proteinExistence type="inferred from homology"/>
<evidence type="ECO:0000313" key="17">
    <source>
        <dbReference type="Proteomes" id="UP000683360"/>
    </source>
</evidence>
<dbReference type="GO" id="GO:0035694">
    <property type="term" value="P:mitochondrial protein catabolic process"/>
    <property type="evidence" value="ECO:0007669"/>
    <property type="project" value="InterPro"/>
</dbReference>
<keyword evidence="17" id="KW-1185">Reference proteome</keyword>
<feature type="coiled-coil region" evidence="14">
    <location>
        <begin position="392"/>
        <end position="433"/>
    </location>
</feature>
<dbReference type="GO" id="GO:0005741">
    <property type="term" value="C:mitochondrial outer membrane"/>
    <property type="evidence" value="ECO:0007669"/>
    <property type="project" value="UniProtKB-SubCell"/>
</dbReference>
<dbReference type="Proteomes" id="UP000683360">
    <property type="component" value="Unassembled WGS sequence"/>
</dbReference>
<evidence type="ECO:0000256" key="9">
    <source>
        <dbReference type="ARBA" id="ARBA00023121"/>
    </source>
</evidence>
<dbReference type="InterPro" id="IPR026169">
    <property type="entry name" value="MIEAP"/>
</dbReference>
<dbReference type="AlphaFoldDB" id="A0A8S3VH71"/>
<dbReference type="Pfam" id="PF16026">
    <property type="entry name" value="MIEAP"/>
    <property type="match status" value="1"/>
</dbReference>
<evidence type="ECO:0000256" key="6">
    <source>
        <dbReference type="ARBA" id="ARBA00022490"/>
    </source>
</evidence>
<evidence type="ECO:0000256" key="1">
    <source>
        <dbReference type="ARBA" id="ARBA00004294"/>
    </source>
</evidence>
<keyword evidence="8 14" id="KW-0175">Coiled coil</keyword>
<evidence type="ECO:0000313" key="16">
    <source>
        <dbReference type="EMBL" id="CAG2254443.1"/>
    </source>
</evidence>
<protein>
    <recommendedName>
        <fullName evidence="5">Mitochondria-eating protein</fullName>
    </recommendedName>
    <alternativeName>
        <fullName evidence="12">Spermatogenesis-associated protein 18</fullName>
    </alternativeName>
</protein>
<keyword evidence="7" id="KW-1000">Mitochondrion outer membrane</keyword>
<keyword evidence="11" id="KW-0472">Membrane</keyword>
<evidence type="ECO:0000256" key="3">
    <source>
        <dbReference type="ARBA" id="ARBA00004496"/>
    </source>
</evidence>
<evidence type="ECO:0000256" key="4">
    <source>
        <dbReference type="ARBA" id="ARBA00008233"/>
    </source>
</evidence>
<evidence type="ECO:0000256" key="13">
    <source>
        <dbReference type="PROSITE-ProRule" id="PRU00024"/>
    </source>
</evidence>
<keyword evidence="9" id="KW-0446">Lipid-binding</keyword>
<evidence type="ECO:0000256" key="11">
    <source>
        <dbReference type="ARBA" id="ARBA00023136"/>
    </source>
</evidence>
<dbReference type="GO" id="GO:0035695">
    <property type="term" value="P:mitophagy by internal vacuole formation"/>
    <property type="evidence" value="ECO:0007669"/>
    <property type="project" value="TreeGrafter"/>
</dbReference>
<dbReference type="SUPFAM" id="SSF57845">
    <property type="entry name" value="B-box zinc-binding domain"/>
    <property type="match status" value="1"/>
</dbReference>
<dbReference type="GO" id="GO:0008270">
    <property type="term" value="F:zinc ion binding"/>
    <property type="evidence" value="ECO:0007669"/>
    <property type="project" value="UniProtKB-KW"/>
</dbReference>
<keyword evidence="13" id="KW-0479">Metal-binding</keyword>
<dbReference type="InterPro" id="IPR031981">
    <property type="entry name" value="MIEAP_C"/>
</dbReference>
<evidence type="ECO:0000256" key="8">
    <source>
        <dbReference type="ARBA" id="ARBA00023054"/>
    </source>
</evidence>
<dbReference type="EMBL" id="CAJPWZ010003244">
    <property type="protein sequence ID" value="CAG2254443.1"/>
    <property type="molecule type" value="Genomic_DNA"/>
</dbReference>
<dbReference type="PANTHER" id="PTHR21771:SF0">
    <property type="entry name" value="MITOCHONDRIA-EATING PROTEIN"/>
    <property type="match status" value="1"/>
</dbReference>
<feature type="coiled-coil region" evidence="14">
    <location>
        <begin position="334"/>
        <end position="361"/>
    </location>
</feature>
<keyword evidence="6" id="KW-0963">Cytoplasm</keyword>
<evidence type="ECO:0000256" key="5">
    <source>
        <dbReference type="ARBA" id="ARBA00019863"/>
    </source>
</evidence>
<dbReference type="OrthoDB" id="6112891at2759"/>
<dbReference type="InterPro" id="IPR000315">
    <property type="entry name" value="Znf_B-box"/>
</dbReference>
<evidence type="ECO:0000256" key="7">
    <source>
        <dbReference type="ARBA" id="ARBA00022787"/>
    </source>
</evidence>
<feature type="domain" description="B box-type" evidence="15">
    <location>
        <begin position="43"/>
        <end position="83"/>
    </location>
</feature>
<dbReference type="Pfam" id="PF00643">
    <property type="entry name" value="zf-B_box"/>
    <property type="match status" value="1"/>
</dbReference>
<evidence type="ECO:0000256" key="10">
    <source>
        <dbReference type="ARBA" id="ARBA00023128"/>
    </source>
</evidence>
<sequence>MSKEECRICGYVKNCYQCCSCSLKGCQTCIEFHKDSCSVLKKDKIHLCSDHNEFVNSYCFTCFHLVCKNCSKDMHINHNFVSIPQAVHNIRSEIPTSVNDLEKRKTQEESVMSQFCRRKNDYEQKLPAFIDAAEKELHKGITVTKDQLVKQIIALNEKNLSDVREIVPKLDAAIDNLKSVQDKKFPILFLSRWSNPMLVIGEHQSILRNRESADDINMDNNADIERIFRNSFVTNLNPEIQLMLKIAKNLPGFVAKIDKWKTQGDTVILPCTDTPEINGFIKNIETAYNFIIGLKNNLIQAQNDLNISINKNAEWTNRETNERTQEKKMHNIVVHQKDKQLQKCEEELKKKDEEIRTFKSSISGKMKTNQHNKACKDFDSLQQSLHAANMLNEENQTTIMCMENQRKQLQDSIKDKDKLIQTLLLQKDELQSRLSSIAGEKLTKGNPGITDLSDPNRPMKISERYGELYDNEWTDAMVTVELIKPHFPDLEKSELDEIIVRHLYRTLMFCYQECKNISLKQTQTIRQTIAESFNLKIDSENTEPNLPGWKEISFYRKHHGDDFATSLITKCTSQKLCENILENWDYSYKSEIFMQELLKTPFFEKCVHLCWYMAIQEPMMYLDDKLQVDTKYNKTEYKEYVQSGDKVRYIVWPALYLHEKGPLLYKGVVQAYF</sequence>
<name>A0A8S3VH71_MYTED</name>
<comment type="subcellular location">
    <subcellularLocation>
        <location evidence="3">Cytoplasm</location>
    </subcellularLocation>
    <subcellularLocation>
        <location evidence="2">Mitochondrion matrix</location>
    </subcellularLocation>
    <subcellularLocation>
        <location evidence="1">Mitochondrion outer membrane</location>
    </subcellularLocation>
</comment>
<accession>A0A8S3VH71</accession>
<reference evidence="16" key="1">
    <citation type="submission" date="2021-03" db="EMBL/GenBank/DDBJ databases">
        <authorList>
            <person name="Bekaert M."/>
        </authorList>
    </citation>
    <scope>NUCLEOTIDE SEQUENCE</scope>
</reference>
<gene>
    <name evidence="16" type="ORF">MEDL_65921</name>
</gene>
<dbReference type="PANTHER" id="PTHR21771">
    <property type="entry name" value="MITOCHONDRIA-EATING PROTEIN-RELATED"/>
    <property type="match status" value="1"/>
</dbReference>
<organism evidence="16 17">
    <name type="scientific">Mytilus edulis</name>
    <name type="common">Blue mussel</name>
    <dbReference type="NCBI Taxonomy" id="6550"/>
    <lineage>
        <taxon>Eukaryota</taxon>
        <taxon>Metazoa</taxon>
        <taxon>Spiralia</taxon>
        <taxon>Lophotrochozoa</taxon>
        <taxon>Mollusca</taxon>
        <taxon>Bivalvia</taxon>
        <taxon>Autobranchia</taxon>
        <taxon>Pteriomorphia</taxon>
        <taxon>Mytilida</taxon>
        <taxon>Mytiloidea</taxon>
        <taxon>Mytilidae</taxon>
        <taxon>Mytilinae</taxon>
        <taxon>Mytilus</taxon>
    </lineage>
</organism>
<dbReference type="GO" id="GO:0008289">
    <property type="term" value="F:lipid binding"/>
    <property type="evidence" value="ECO:0007669"/>
    <property type="project" value="UniProtKB-KW"/>
</dbReference>
<comment type="similarity">
    <text evidence="4">Belongs to the MIEAP family.</text>
</comment>
<keyword evidence="10" id="KW-0496">Mitochondrion</keyword>
<keyword evidence="13" id="KW-0863">Zinc-finger</keyword>
<dbReference type="GO" id="GO:0005759">
    <property type="term" value="C:mitochondrial matrix"/>
    <property type="evidence" value="ECO:0007669"/>
    <property type="project" value="UniProtKB-SubCell"/>
</dbReference>
<comment type="caution">
    <text evidence="16">The sequence shown here is derived from an EMBL/GenBank/DDBJ whole genome shotgun (WGS) entry which is preliminary data.</text>
</comment>
<keyword evidence="13" id="KW-0862">Zinc</keyword>
<evidence type="ECO:0000256" key="12">
    <source>
        <dbReference type="ARBA" id="ARBA00032687"/>
    </source>
</evidence>
<evidence type="ECO:0000256" key="14">
    <source>
        <dbReference type="SAM" id="Coils"/>
    </source>
</evidence>
<evidence type="ECO:0000259" key="15">
    <source>
        <dbReference type="PROSITE" id="PS50119"/>
    </source>
</evidence>
<evidence type="ECO:0000256" key="2">
    <source>
        <dbReference type="ARBA" id="ARBA00004305"/>
    </source>
</evidence>